<dbReference type="Proteomes" id="UP000000600">
    <property type="component" value="Unassembled WGS sequence"/>
</dbReference>
<accession>A0CGP5</accession>
<dbReference type="RefSeq" id="XP_001437359.1">
    <property type="nucleotide sequence ID" value="XM_001437322.1"/>
</dbReference>
<dbReference type="OrthoDB" id="292223at2759"/>
<proteinExistence type="predicted"/>
<dbReference type="OMA" id="RETAKCK"/>
<dbReference type="SUPFAM" id="SSF55781">
    <property type="entry name" value="GAF domain-like"/>
    <property type="match status" value="2"/>
</dbReference>
<feature type="coiled-coil region" evidence="1">
    <location>
        <begin position="250"/>
        <end position="305"/>
    </location>
</feature>
<evidence type="ECO:0000313" key="3">
    <source>
        <dbReference type="Proteomes" id="UP000000600"/>
    </source>
</evidence>
<dbReference type="EMBL" id="CT868074">
    <property type="protein sequence ID" value="CAK69962.1"/>
    <property type="molecule type" value="Genomic_DNA"/>
</dbReference>
<dbReference type="Gene3D" id="3.30.450.40">
    <property type="match status" value="2"/>
</dbReference>
<gene>
    <name evidence="2" type="ORF">GSPATT00007402001</name>
</gene>
<keyword evidence="1" id="KW-0175">Coiled coil</keyword>
<dbReference type="HOGENOM" id="CLU_010990_0_0_1"/>
<protein>
    <recommendedName>
        <fullName evidence="4">GAF domain-containing protein</fullName>
    </recommendedName>
</protein>
<evidence type="ECO:0000256" key="1">
    <source>
        <dbReference type="SAM" id="Coils"/>
    </source>
</evidence>
<dbReference type="InterPro" id="IPR029016">
    <property type="entry name" value="GAF-like_dom_sf"/>
</dbReference>
<evidence type="ECO:0008006" key="4">
    <source>
        <dbReference type="Google" id="ProtNLM"/>
    </source>
</evidence>
<reference evidence="2 3" key="1">
    <citation type="journal article" date="2006" name="Nature">
        <title>Global trends of whole-genome duplications revealed by the ciliate Paramecium tetraurelia.</title>
        <authorList>
            <consortium name="Genoscope"/>
            <person name="Aury J.-M."/>
            <person name="Jaillon O."/>
            <person name="Duret L."/>
            <person name="Noel B."/>
            <person name="Jubin C."/>
            <person name="Porcel B.M."/>
            <person name="Segurens B."/>
            <person name="Daubin V."/>
            <person name="Anthouard V."/>
            <person name="Aiach N."/>
            <person name="Arnaiz O."/>
            <person name="Billaut A."/>
            <person name="Beisson J."/>
            <person name="Blanc I."/>
            <person name="Bouhouche K."/>
            <person name="Camara F."/>
            <person name="Duharcourt S."/>
            <person name="Guigo R."/>
            <person name="Gogendeau D."/>
            <person name="Katinka M."/>
            <person name="Keller A.-M."/>
            <person name="Kissmehl R."/>
            <person name="Klotz C."/>
            <person name="Koll F."/>
            <person name="Le Moue A."/>
            <person name="Lepere C."/>
            <person name="Malinsky S."/>
            <person name="Nowacki M."/>
            <person name="Nowak J.K."/>
            <person name="Plattner H."/>
            <person name="Poulain J."/>
            <person name="Ruiz F."/>
            <person name="Serrano V."/>
            <person name="Zagulski M."/>
            <person name="Dessen P."/>
            <person name="Betermier M."/>
            <person name="Weissenbach J."/>
            <person name="Scarpelli C."/>
            <person name="Schachter V."/>
            <person name="Sperling L."/>
            <person name="Meyer E."/>
            <person name="Cohen J."/>
            <person name="Wincker P."/>
        </authorList>
    </citation>
    <scope>NUCLEOTIDE SEQUENCE [LARGE SCALE GENOMIC DNA]</scope>
    <source>
        <strain evidence="2 3">Stock d4-2</strain>
    </source>
</reference>
<keyword evidence="3" id="KW-1185">Reference proteome</keyword>
<dbReference type="eggNOG" id="ENOG502SHTX">
    <property type="taxonomic scope" value="Eukaryota"/>
</dbReference>
<dbReference type="AlphaFoldDB" id="A0CGP5"/>
<organism evidence="2 3">
    <name type="scientific">Paramecium tetraurelia</name>
    <dbReference type="NCBI Taxonomy" id="5888"/>
    <lineage>
        <taxon>Eukaryota</taxon>
        <taxon>Sar</taxon>
        <taxon>Alveolata</taxon>
        <taxon>Ciliophora</taxon>
        <taxon>Intramacronucleata</taxon>
        <taxon>Oligohymenophorea</taxon>
        <taxon>Peniculida</taxon>
        <taxon>Parameciidae</taxon>
        <taxon>Paramecium</taxon>
    </lineage>
</organism>
<sequence>MQTSDNAKASRKGLGLLLNQHHRQHFSEDFQRPQQLGTPRSYMQALPKMSTQFNSVSTTNSNTRKLISAERPTITIAEEQDSYGYRQQDQVDEELLRIREMHEILKSRCSTLDLLISVIGGKEFVHNIKNQTTLQKIQELLKSISQTLQQSAKTEIELGFKMREIERKNIKYSSLQMKQLKLSDKNQSLQSVIDVHSQKTNKLLDENSKLQKQLKQERKLNASNSKKITALEKRIEFLLENDVNSALNPNDKLRSSLNELLKENELIKREFEHKKQELERVQGKLSQYTQLVNRLQKTIDNMRKKNQDDMGKDEKSVFRKDDIDLLVNFRIPQTLDFRVVSQRLNNQHLLNDLTDKGVLATCQHNFTLPVESQKEQFQIIAQQLLSYKEFAEKMNQFFFYMEQFSKCILFEDVKHIYQLQIIHQVNRVLPQVFGCEQVRLWLIDGMNGTIFTYLETGNQIRALQHKGQVADVFKLRSAQNISQASQKPLLYRINESEQPDYARNALLLPLFCETNDAIRGVLEVTNTENEFFSFDEEYFGILASHQLGHLLQRLIDNQSWIITQKYRGMMMDGFTNLMKSQSKQEFSSKVQMSLSSIFGFSQVLFYFFEDNQLVDYSGQDAKKYDVQYGLAGMVAHTKQKLIINDVKNSIHFNQAVDIKSILPIFAQPLLDKNNNTVAVIETCLKCKLKVQVEKDQLLSPSEGVLGMEEPLTKQLAHFVDIIVAALCNIRF</sequence>
<name>A0CGP5_PARTE</name>
<dbReference type="GeneID" id="5023144"/>
<evidence type="ECO:0000313" key="2">
    <source>
        <dbReference type="EMBL" id="CAK69962.1"/>
    </source>
</evidence>
<dbReference type="InParanoid" id="A0CGP5"/>
<dbReference type="KEGG" id="ptm:GSPATT00007402001"/>